<dbReference type="KEGG" id="aft:BBF96_13130"/>
<keyword evidence="2" id="KW-0949">S-adenosyl-L-methionine</keyword>
<comment type="cofactor">
    <cofactor evidence="1">
        <name>[4Fe-4S] cluster</name>
        <dbReference type="ChEBI" id="CHEBI:49883"/>
    </cofactor>
</comment>
<dbReference type="InterPro" id="IPR023867">
    <property type="entry name" value="Sulphatase_maturase_rSAM"/>
</dbReference>
<evidence type="ECO:0000256" key="4">
    <source>
        <dbReference type="ARBA" id="ARBA00023004"/>
    </source>
</evidence>
<evidence type="ECO:0000256" key="2">
    <source>
        <dbReference type="ARBA" id="ARBA00022691"/>
    </source>
</evidence>
<keyword evidence="5" id="KW-0411">Iron-sulfur</keyword>
<evidence type="ECO:0000256" key="6">
    <source>
        <dbReference type="ARBA" id="ARBA00023601"/>
    </source>
</evidence>
<dbReference type="InterPro" id="IPR013785">
    <property type="entry name" value="Aldolase_TIM"/>
</dbReference>
<sequence>MPLVGLDSLKIYLTNKCQLSCEYCNHKKDNDHMTLEIAKKIIKKINKNNIKEIIFFGGEPLLNFPVLKYFVEQLCPNVALGFTTNAIALKGEIAEFLAKNPEVKVQISLDPDMSARTKQYSDIIIENTRKFIRKIHAQGGVVEVNSVIKYDYFDLYKEKFYDYLLYDLEFDLVNSCFYGKKKEPQGLKVWPELCKEIEDWLLKGYRPPYCGIDGYIRINYEDAEKIGGCFYCRSCTKEITIAPDGSLYACYQFYKLRKFIIGHIDSGIDYQKRREWFLLKKQRYSSCLKCDYFQVCRGGCGYSHYLETGNFHTNGLNTCHSRKSYFDIGKQIYLNVVKRGSKNNLNFLKSRRLWRGYYKRYFDNLGDLDLKDIKLSNELQKELKSNLPSRDSFNIYLIRPGYYTLYIYGRNKLYKIDEKLASLLEIGGNNGIEYAIAFLNKKFKIPLNQSIEFAREGLAKIKSLF</sequence>
<dbReference type="GO" id="GO:0051536">
    <property type="term" value="F:iron-sulfur cluster binding"/>
    <property type="evidence" value="ECO:0007669"/>
    <property type="project" value="UniProtKB-KW"/>
</dbReference>
<dbReference type="InterPro" id="IPR058240">
    <property type="entry name" value="rSAM_sf"/>
</dbReference>
<dbReference type="InterPro" id="IPR023885">
    <property type="entry name" value="4Fe4S-binding_SPASM_dom"/>
</dbReference>
<dbReference type="Pfam" id="PF04055">
    <property type="entry name" value="Radical_SAM"/>
    <property type="match status" value="1"/>
</dbReference>
<dbReference type="EMBL" id="CP016379">
    <property type="protein sequence ID" value="AZR74260.1"/>
    <property type="molecule type" value="Genomic_DNA"/>
</dbReference>
<dbReference type="NCBIfam" id="TIGR04085">
    <property type="entry name" value="rSAM_more_4Fe4S"/>
    <property type="match status" value="1"/>
</dbReference>
<evidence type="ECO:0000259" key="7">
    <source>
        <dbReference type="Pfam" id="PF04055"/>
    </source>
</evidence>
<evidence type="ECO:0000256" key="3">
    <source>
        <dbReference type="ARBA" id="ARBA00022723"/>
    </source>
</evidence>
<organism evidence="8 9">
    <name type="scientific">Anoxybacter fermentans</name>
    <dbReference type="NCBI Taxonomy" id="1323375"/>
    <lineage>
        <taxon>Bacteria</taxon>
        <taxon>Bacillati</taxon>
        <taxon>Bacillota</taxon>
        <taxon>Clostridia</taxon>
        <taxon>Halanaerobiales</taxon>
        <taxon>Anoxybacter</taxon>
    </lineage>
</organism>
<dbReference type="SUPFAM" id="SSF102114">
    <property type="entry name" value="Radical SAM enzymes"/>
    <property type="match status" value="1"/>
</dbReference>
<dbReference type="Proteomes" id="UP000267250">
    <property type="component" value="Chromosome"/>
</dbReference>
<dbReference type="GO" id="GO:0046872">
    <property type="term" value="F:metal ion binding"/>
    <property type="evidence" value="ECO:0007669"/>
    <property type="project" value="UniProtKB-KW"/>
</dbReference>
<keyword evidence="9" id="KW-1185">Reference proteome</keyword>
<dbReference type="OrthoDB" id="9808591at2"/>
<evidence type="ECO:0000256" key="5">
    <source>
        <dbReference type="ARBA" id="ARBA00023014"/>
    </source>
</evidence>
<name>A0A3Q9HSF5_9FIRM</name>
<dbReference type="RefSeq" id="WP_127017616.1">
    <property type="nucleotide sequence ID" value="NZ_CP016379.1"/>
</dbReference>
<evidence type="ECO:0000256" key="1">
    <source>
        <dbReference type="ARBA" id="ARBA00001966"/>
    </source>
</evidence>
<evidence type="ECO:0000313" key="8">
    <source>
        <dbReference type="EMBL" id="AZR74260.1"/>
    </source>
</evidence>
<comment type="similarity">
    <text evidence="6">Belongs to the radical SAM superfamily. Anaerobic sulfatase-maturating enzyme family.</text>
</comment>
<protein>
    <recommendedName>
        <fullName evidence="7">Radical SAM core domain-containing protein</fullName>
    </recommendedName>
</protein>
<dbReference type="AlphaFoldDB" id="A0A3Q9HSF5"/>
<dbReference type="Gene3D" id="3.20.20.70">
    <property type="entry name" value="Aldolase class I"/>
    <property type="match status" value="1"/>
</dbReference>
<dbReference type="SFLD" id="SFLDS00029">
    <property type="entry name" value="Radical_SAM"/>
    <property type="match status" value="1"/>
</dbReference>
<dbReference type="GO" id="GO:0016491">
    <property type="term" value="F:oxidoreductase activity"/>
    <property type="evidence" value="ECO:0007669"/>
    <property type="project" value="InterPro"/>
</dbReference>
<gene>
    <name evidence="8" type="ORF">BBF96_13130</name>
</gene>
<accession>A0A3Q9HSF5</accession>
<dbReference type="PANTHER" id="PTHR43273">
    <property type="entry name" value="ANAEROBIC SULFATASE-MATURATING ENZYME HOMOLOG ASLB-RELATED"/>
    <property type="match status" value="1"/>
</dbReference>
<feature type="domain" description="Radical SAM core" evidence="7">
    <location>
        <begin position="11"/>
        <end position="110"/>
    </location>
</feature>
<keyword evidence="4" id="KW-0408">Iron</keyword>
<dbReference type="InterPro" id="IPR007197">
    <property type="entry name" value="rSAM"/>
</dbReference>
<keyword evidence="3" id="KW-0479">Metal-binding</keyword>
<proteinExistence type="inferred from homology"/>
<dbReference type="SFLD" id="SFLDG01067">
    <property type="entry name" value="SPASM/twitch_domain_containing"/>
    <property type="match status" value="1"/>
</dbReference>
<evidence type="ECO:0000313" key="9">
    <source>
        <dbReference type="Proteomes" id="UP000267250"/>
    </source>
</evidence>
<reference evidence="8 9" key="1">
    <citation type="submission" date="2016-07" db="EMBL/GenBank/DDBJ databases">
        <title>Genome and transcriptome analysis of iron-reducing fermentative bacteria Anoxybacter fermentans.</title>
        <authorList>
            <person name="Zeng X."/>
            <person name="Shao Z."/>
        </authorList>
    </citation>
    <scope>NUCLEOTIDE SEQUENCE [LARGE SCALE GENOMIC DNA]</scope>
    <source>
        <strain evidence="8 9">DY22613</strain>
    </source>
</reference>
<dbReference type="PANTHER" id="PTHR43273:SF3">
    <property type="entry name" value="ANAEROBIC SULFATASE-MATURATING ENZYME HOMOLOG ASLB-RELATED"/>
    <property type="match status" value="1"/>
</dbReference>